<dbReference type="SFLD" id="SFLDG01129">
    <property type="entry name" value="C1.5:_HAD__Beta-PGM__Phosphata"/>
    <property type="match status" value="1"/>
</dbReference>
<dbReference type="SFLD" id="SFLDS00003">
    <property type="entry name" value="Haloacid_Dehalogenase"/>
    <property type="match status" value="1"/>
</dbReference>
<dbReference type="Proteomes" id="UP000838878">
    <property type="component" value="Chromosome 9"/>
</dbReference>
<accession>A0A8J9V5T2</accession>
<dbReference type="OrthoDB" id="40579at2759"/>
<proteinExistence type="predicted"/>
<dbReference type="SFLD" id="SFLDG01135">
    <property type="entry name" value="C1.5.6:_HAD__Beta-PGM__Phospha"/>
    <property type="match status" value="1"/>
</dbReference>
<name>A0A8J9V5T2_9NEOP</name>
<dbReference type="SUPFAM" id="SSF56784">
    <property type="entry name" value="HAD-like"/>
    <property type="match status" value="1"/>
</dbReference>
<dbReference type="Gene3D" id="3.40.50.1000">
    <property type="entry name" value="HAD superfamily/HAD-like"/>
    <property type="match status" value="1"/>
</dbReference>
<sequence length="228" mass="25736">MINPISHVLFDMDGLILNTEDLYTIAFQNIVSQYGKNYTFDLKLKLMGTQTHETAERIVSELELPMTQAEFITESKKQFEVLFPDTEVMPGAKRLIRHLHNKGIPIGLATSSSEESYHLKTDKHHKELFALFKYKTFGSSDPNVKRGKPYPDIFLVAASKFPDQPNPRQCLVFEDAVNGVRAAKAAGMQVVMVPDSRIDKSLTDEATIVLKSLEDFRPELFGLPPFDS</sequence>
<protein>
    <recommendedName>
        <fullName evidence="3">Pseudouridine-5'-phosphatase</fullName>
    </recommendedName>
</protein>
<organism evidence="1 2">
    <name type="scientific">Brenthis ino</name>
    <name type="common">lesser marbled fritillary</name>
    <dbReference type="NCBI Taxonomy" id="405034"/>
    <lineage>
        <taxon>Eukaryota</taxon>
        <taxon>Metazoa</taxon>
        <taxon>Ecdysozoa</taxon>
        <taxon>Arthropoda</taxon>
        <taxon>Hexapoda</taxon>
        <taxon>Insecta</taxon>
        <taxon>Pterygota</taxon>
        <taxon>Neoptera</taxon>
        <taxon>Endopterygota</taxon>
        <taxon>Lepidoptera</taxon>
        <taxon>Glossata</taxon>
        <taxon>Ditrysia</taxon>
        <taxon>Papilionoidea</taxon>
        <taxon>Nymphalidae</taxon>
        <taxon>Heliconiinae</taxon>
        <taxon>Argynnini</taxon>
        <taxon>Brenthis</taxon>
    </lineage>
</organism>
<dbReference type="PANTHER" id="PTHR18901">
    <property type="entry name" value="2-DEOXYGLUCOSE-6-PHOSPHATE PHOSPHATASE 2"/>
    <property type="match status" value="1"/>
</dbReference>
<evidence type="ECO:0000313" key="1">
    <source>
        <dbReference type="EMBL" id="CAH0731857.1"/>
    </source>
</evidence>
<dbReference type="GO" id="GO:0016791">
    <property type="term" value="F:phosphatase activity"/>
    <property type="evidence" value="ECO:0007669"/>
    <property type="project" value="TreeGrafter"/>
</dbReference>
<dbReference type="InterPro" id="IPR006439">
    <property type="entry name" value="HAD-SF_hydro_IA"/>
</dbReference>
<dbReference type="Gene3D" id="1.10.150.240">
    <property type="entry name" value="Putative phosphatase, domain 2"/>
    <property type="match status" value="1"/>
</dbReference>
<dbReference type="NCBIfam" id="TIGR01509">
    <property type="entry name" value="HAD-SF-IA-v3"/>
    <property type="match status" value="1"/>
</dbReference>
<dbReference type="PANTHER" id="PTHR18901:SF38">
    <property type="entry name" value="PSEUDOURIDINE-5'-PHOSPHATASE"/>
    <property type="match status" value="1"/>
</dbReference>
<feature type="non-terminal residue" evidence="1">
    <location>
        <position position="228"/>
    </location>
</feature>
<gene>
    <name evidence="1" type="ORF">BINO364_LOCUS16629</name>
</gene>
<evidence type="ECO:0008006" key="3">
    <source>
        <dbReference type="Google" id="ProtNLM"/>
    </source>
</evidence>
<dbReference type="EMBL" id="OV170229">
    <property type="protein sequence ID" value="CAH0731857.1"/>
    <property type="molecule type" value="Genomic_DNA"/>
</dbReference>
<dbReference type="Pfam" id="PF00702">
    <property type="entry name" value="Hydrolase"/>
    <property type="match status" value="1"/>
</dbReference>
<dbReference type="InterPro" id="IPR023198">
    <property type="entry name" value="PGP-like_dom2"/>
</dbReference>
<reference evidence="1" key="1">
    <citation type="submission" date="2021-12" db="EMBL/GenBank/DDBJ databases">
        <authorList>
            <person name="Martin H S."/>
        </authorList>
    </citation>
    <scope>NUCLEOTIDE SEQUENCE</scope>
</reference>
<keyword evidence="2" id="KW-1185">Reference proteome</keyword>
<dbReference type="InterPro" id="IPR023214">
    <property type="entry name" value="HAD_sf"/>
</dbReference>
<dbReference type="AlphaFoldDB" id="A0A8J9V5T2"/>
<dbReference type="InterPro" id="IPR036412">
    <property type="entry name" value="HAD-like_sf"/>
</dbReference>
<dbReference type="FunFam" id="1.10.150.240:FF:000001">
    <property type="entry name" value="Haloacid dehalogenase-like hydrolase domain"/>
    <property type="match status" value="1"/>
</dbReference>
<evidence type="ECO:0000313" key="2">
    <source>
        <dbReference type="Proteomes" id="UP000838878"/>
    </source>
</evidence>